<name>A0A3D2X2L0_9FIRM</name>
<dbReference type="AlphaFoldDB" id="A0A3D2X2L0"/>
<dbReference type="InterPro" id="IPR006121">
    <property type="entry name" value="HMA_dom"/>
</dbReference>
<dbReference type="PROSITE" id="PS50846">
    <property type="entry name" value="HMA_2"/>
    <property type="match status" value="1"/>
</dbReference>
<sequence length="64" mass="7132">MTKFDIKEMSCNHCVDRIHKLLEGLNINHEVDLSSKSVSIDGDEATLNQAVEELADIGFTATRK</sequence>
<dbReference type="Pfam" id="PF00403">
    <property type="entry name" value="HMA"/>
    <property type="match status" value="1"/>
</dbReference>
<dbReference type="CDD" id="cd00371">
    <property type="entry name" value="HMA"/>
    <property type="match status" value="1"/>
</dbReference>
<gene>
    <name evidence="2" type="ORF">DHW61_02835</name>
</gene>
<organism evidence="2 3">
    <name type="scientific">Lachnoclostridium phytofermentans</name>
    <dbReference type="NCBI Taxonomy" id="66219"/>
    <lineage>
        <taxon>Bacteria</taxon>
        <taxon>Bacillati</taxon>
        <taxon>Bacillota</taxon>
        <taxon>Clostridia</taxon>
        <taxon>Lachnospirales</taxon>
        <taxon>Lachnospiraceae</taxon>
    </lineage>
</organism>
<evidence type="ECO:0000313" key="3">
    <source>
        <dbReference type="Proteomes" id="UP000262969"/>
    </source>
</evidence>
<accession>A0A3D2X2L0</accession>
<evidence type="ECO:0000313" key="2">
    <source>
        <dbReference type="EMBL" id="HCL01342.1"/>
    </source>
</evidence>
<dbReference type="InterPro" id="IPR036163">
    <property type="entry name" value="HMA_dom_sf"/>
</dbReference>
<evidence type="ECO:0000259" key="1">
    <source>
        <dbReference type="PROSITE" id="PS50846"/>
    </source>
</evidence>
<dbReference type="GO" id="GO:0046872">
    <property type="term" value="F:metal ion binding"/>
    <property type="evidence" value="ECO:0007669"/>
    <property type="project" value="InterPro"/>
</dbReference>
<proteinExistence type="predicted"/>
<dbReference type="Gene3D" id="3.30.70.100">
    <property type="match status" value="1"/>
</dbReference>
<dbReference type="EMBL" id="DPVV01000102">
    <property type="protein sequence ID" value="HCL01342.1"/>
    <property type="molecule type" value="Genomic_DNA"/>
</dbReference>
<comment type="caution">
    <text evidence="2">The sequence shown here is derived from an EMBL/GenBank/DDBJ whole genome shotgun (WGS) entry which is preliminary data.</text>
</comment>
<feature type="domain" description="HMA" evidence="1">
    <location>
        <begin position="1"/>
        <end position="62"/>
    </location>
</feature>
<protein>
    <submittedName>
        <fullName evidence="2">Metal-binding protein</fullName>
    </submittedName>
</protein>
<reference evidence="2 3" key="1">
    <citation type="journal article" date="2018" name="Nat. Biotechnol.">
        <title>A standardized bacterial taxonomy based on genome phylogeny substantially revises the tree of life.</title>
        <authorList>
            <person name="Parks D.H."/>
            <person name="Chuvochina M."/>
            <person name="Waite D.W."/>
            <person name="Rinke C."/>
            <person name="Skarshewski A."/>
            <person name="Chaumeil P.A."/>
            <person name="Hugenholtz P."/>
        </authorList>
    </citation>
    <scope>NUCLEOTIDE SEQUENCE [LARGE SCALE GENOMIC DNA]</scope>
    <source>
        <strain evidence="2">UBA11728</strain>
    </source>
</reference>
<dbReference type="Proteomes" id="UP000262969">
    <property type="component" value="Unassembled WGS sequence"/>
</dbReference>
<dbReference type="SUPFAM" id="SSF55008">
    <property type="entry name" value="HMA, heavy metal-associated domain"/>
    <property type="match status" value="1"/>
</dbReference>